<dbReference type="EMBL" id="DWWJ01000052">
    <property type="protein sequence ID" value="HJC40456.1"/>
    <property type="molecule type" value="Genomic_DNA"/>
</dbReference>
<evidence type="ECO:0000313" key="2">
    <source>
        <dbReference type="EMBL" id="HJC40456.1"/>
    </source>
</evidence>
<keyword evidence="1" id="KW-0732">Signal</keyword>
<name>A0A9D2T028_9FIRM</name>
<feature type="chain" id="PRO_5038976092" description="Lipoprotein" evidence="1">
    <location>
        <begin position="26"/>
        <end position="222"/>
    </location>
</feature>
<dbReference type="PROSITE" id="PS51257">
    <property type="entry name" value="PROKAR_LIPOPROTEIN"/>
    <property type="match status" value="1"/>
</dbReference>
<comment type="caution">
    <text evidence="2">The sequence shown here is derived from an EMBL/GenBank/DDBJ whole genome shotgun (WGS) entry which is preliminary data.</text>
</comment>
<protein>
    <recommendedName>
        <fullName evidence="4">Lipoprotein</fullName>
    </recommendedName>
</protein>
<feature type="signal peptide" evidence="1">
    <location>
        <begin position="1"/>
        <end position="25"/>
    </location>
</feature>
<reference evidence="2" key="2">
    <citation type="submission" date="2021-04" db="EMBL/GenBank/DDBJ databases">
        <authorList>
            <person name="Gilroy R."/>
        </authorList>
    </citation>
    <scope>NUCLEOTIDE SEQUENCE</scope>
    <source>
        <strain evidence="2">CHK186-1790</strain>
    </source>
</reference>
<evidence type="ECO:0000313" key="3">
    <source>
        <dbReference type="Proteomes" id="UP000823882"/>
    </source>
</evidence>
<evidence type="ECO:0008006" key="4">
    <source>
        <dbReference type="Google" id="ProtNLM"/>
    </source>
</evidence>
<dbReference type="AlphaFoldDB" id="A0A9D2T028"/>
<gene>
    <name evidence="2" type="ORF">H9701_02745</name>
</gene>
<evidence type="ECO:0000256" key="1">
    <source>
        <dbReference type="SAM" id="SignalP"/>
    </source>
</evidence>
<proteinExistence type="predicted"/>
<sequence>MKHQLMVLSALFLCLALGACSPAGEGPVPLTQEEIDQVNAAFSSTVEEENVVWSTPVSGFFTSHYADVRELDFVEFLRYFPGDGTLEDTDQEEFAALAALPGTSLAEAYASGRWTSPSDLPVPVHRILRSSVDATLEEWAGITTEDLRSTDGVLYLEAYDAYYTFTSDFGPGVFLCAGGESDGETARLWTETGEDGSREELVLQRDGEDWHIRSFQTVQAAG</sequence>
<reference evidence="2" key="1">
    <citation type="journal article" date="2021" name="PeerJ">
        <title>Extensive microbial diversity within the chicken gut microbiome revealed by metagenomics and culture.</title>
        <authorList>
            <person name="Gilroy R."/>
            <person name="Ravi A."/>
            <person name="Getino M."/>
            <person name="Pursley I."/>
            <person name="Horton D.L."/>
            <person name="Alikhan N.F."/>
            <person name="Baker D."/>
            <person name="Gharbi K."/>
            <person name="Hall N."/>
            <person name="Watson M."/>
            <person name="Adriaenssens E.M."/>
            <person name="Foster-Nyarko E."/>
            <person name="Jarju S."/>
            <person name="Secka A."/>
            <person name="Antonio M."/>
            <person name="Oren A."/>
            <person name="Chaudhuri R.R."/>
            <person name="La Ragione R."/>
            <person name="Hildebrand F."/>
            <person name="Pallen M.J."/>
        </authorList>
    </citation>
    <scope>NUCLEOTIDE SEQUENCE</scope>
    <source>
        <strain evidence="2">CHK186-1790</strain>
    </source>
</reference>
<accession>A0A9D2T028</accession>
<organism evidence="2 3">
    <name type="scientific">Candidatus Intestinimonas pullistercoris</name>
    <dbReference type="NCBI Taxonomy" id="2838623"/>
    <lineage>
        <taxon>Bacteria</taxon>
        <taxon>Bacillati</taxon>
        <taxon>Bacillota</taxon>
        <taxon>Clostridia</taxon>
        <taxon>Eubacteriales</taxon>
        <taxon>Intestinimonas</taxon>
    </lineage>
</organism>
<dbReference type="Proteomes" id="UP000823882">
    <property type="component" value="Unassembled WGS sequence"/>
</dbReference>